<proteinExistence type="predicted"/>
<dbReference type="InterPro" id="IPR004991">
    <property type="entry name" value="Aerolysin-like"/>
</dbReference>
<organism evidence="1 2">
    <name type="scientific">Spiroplasma melliferum KC3</name>
    <dbReference type="NCBI Taxonomy" id="570509"/>
    <lineage>
        <taxon>Bacteria</taxon>
        <taxon>Bacillati</taxon>
        <taxon>Mycoplasmatota</taxon>
        <taxon>Mollicutes</taxon>
        <taxon>Entomoplasmatales</taxon>
        <taxon>Spiroplasmataceae</taxon>
        <taxon>Spiroplasma</taxon>
    </lineage>
</organism>
<dbReference type="EMBL" id="AGBZ02000004">
    <property type="protein sequence ID" value="KAI92352.1"/>
    <property type="molecule type" value="Genomic_DNA"/>
</dbReference>
<dbReference type="Gene3D" id="2.170.15.10">
    <property type="entry name" value="Proaerolysin, chain A, domain 3"/>
    <property type="match status" value="1"/>
</dbReference>
<sequence length="283" mass="31579">MIKMLQLLTACFSINSFVMPLAYQNNNLLAKNMTDSETPKIINLEDYITNALYSDFKLHHPSVFIRNLSIISKNLTYSNENVSVKNNIATNNKETSDIDPGLYFGKATFTNDTDEMQVFQTPEFIQKVTTIYTYQTVNGISGGIELNFTYLNFNYKINYSKTDIETTTNTVTLTAPSQTIKVKPHTKSDASVYLGTSRGNAYLNLNVDISGTVKCEINKINGIGIIYEANIADAFKSLQTFSGLPDAISVKDNQTIHFNGLGSINGFVTKTNYFVRIKDTPIL</sequence>
<protein>
    <submittedName>
        <fullName evidence="1">Uncharacterized protein</fullName>
    </submittedName>
</protein>
<dbReference type="Pfam" id="PF03318">
    <property type="entry name" value="ETX_MTX2"/>
    <property type="match status" value="1"/>
</dbReference>
<dbReference type="AlphaFoldDB" id="A0AAI9T2R3"/>
<reference evidence="1 2" key="1">
    <citation type="journal article" date="2012" name="J. Proteome Res.">
        <title>Application of Spiroplasma melliferum proteogenomic profiling for the discovery of virulence factors and pathogenicity mechanisms in host-associated spiroplasmas.</title>
        <authorList>
            <person name="Alexeev D."/>
            <person name="Kostrjukova E."/>
            <person name="Aliper A."/>
            <person name="Popenko A."/>
            <person name="Bazaleev N."/>
            <person name="Tyakht A."/>
            <person name="Selezneva O."/>
            <person name="Akopian T."/>
            <person name="Prichodko E."/>
            <person name="Kondratov I."/>
            <person name="Chukin M."/>
            <person name="Demina I."/>
            <person name="Galyamina M."/>
            <person name="Kamashev D."/>
            <person name="Vanyushkina A."/>
            <person name="Ladygina V."/>
            <person name="Levitskii S."/>
            <person name="Lazarev V."/>
            <person name="Govorun V."/>
        </authorList>
    </citation>
    <scope>NUCLEOTIDE SEQUENCE [LARGE SCALE GENOMIC DNA]</scope>
    <source>
        <strain evidence="1 2">KC3</strain>
    </source>
</reference>
<name>A0AAI9T2R3_SPIME</name>
<dbReference type="RefSeq" id="WP_004028747.1">
    <property type="nucleotide sequence ID" value="NZ_AGBZ02000004.1"/>
</dbReference>
<accession>A0AAI9T2R3</accession>
<evidence type="ECO:0000313" key="1">
    <source>
        <dbReference type="EMBL" id="KAI92352.1"/>
    </source>
</evidence>
<comment type="caution">
    <text evidence="1">The sequence shown here is derived from an EMBL/GenBank/DDBJ whole genome shotgun (WGS) entry which is preliminary data.</text>
</comment>
<dbReference type="SUPFAM" id="SSF56973">
    <property type="entry name" value="Aerolisin/ETX pore-forming domain"/>
    <property type="match status" value="1"/>
</dbReference>
<dbReference type="CDD" id="cd20223">
    <property type="entry name" value="PFM_epsilon-toxin-like"/>
    <property type="match status" value="1"/>
</dbReference>
<gene>
    <name evidence="1" type="ORF">SPM_006495</name>
</gene>
<dbReference type="Proteomes" id="UP000004057">
    <property type="component" value="Unassembled WGS sequence"/>
</dbReference>
<evidence type="ECO:0000313" key="2">
    <source>
        <dbReference type="Proteomes" id="UP000004057"/>
    </source>
</evidence>